<keyword evidence="2" id="KW-1185">Reference proteome</keyword>
<dbReference type="EMBL" id="REGN01001860">
    <property type="protein sequence ID" value="RNA32045.1"/>
    <property type="molecule type" value="Genomic_DNA"/>
</dbReference>
<accession>A0A3M7S8Q8</accession>
<evidence type="ECO:0000313" key="1">
    <source>
        <dbReference type="EMBL" id="RNA32045.1"/>
    </source>
</evidence>
<name>A0A3M7S8Q8_BRAPC</name>
<gene>
    <name evidence="1" type="ORF">BpHYR1_034815</name>
</gene>
<sequence>MFNVRRKVHSQESKAMVVKLASIILDPCPVETVDAAKLPYSSKVDMCENREKPLTIGFLNYHFVPLLTTKFDKSNKGNQTFLGLYLAHHVSLCLLHKVFAINTHYKANQLKD</sequence>
<comment type="caution">
    <text evidence="1">The sequence shown here is derived from an EMBL/GenBank/DDBJ whole genome shotgun (WGS) entry which is preliminary data.</text>
</comment>
<evidence type="ECO:0000313" key="2">
    <source>
        <dbReference type="Proteomes" id="UP000276133"/>
    </source>
</evidence>
<reference evidence="1 2" key="1">
    <citation type="journal article" date="2018" name="Sci. Rep.">
        <title>Genomic signatures of local adaptation to the degree of environmental predictability in rotifers.</title>
        <authorList>
            <person name="Franch-Gras L."/>
            <person name="Hahn C."/>
            <person name="Garcia-Roger E.M."/>
            <person name="Carmona M.J."/>
            <person name="Serra M."/>
            <person name="Gomez A."/>
        </authorList>
    </citation>
    <scope>NUCLEOTIDE SEQUENCE [LARGE SCALE GENOMIC DNA]</scope>
    <source>
        <strain evidence="1">HYR1</strain>
    </source>
</reference>
<proteinExistence type="predicted"/>
<dbReference type="Proteomes" id="UP000276133">
    <property type="component" value="Unassembled WGS sequence"/>
</dbReference>
<protein>
    <submittedName>
        <fullName evidence="1">Uncharacterized protein</fullName>
    </submittedName>
</protein>
<organism evidence="1 2">
    <name type="scientific">Brachionus plicatilis</name>
    <name type="common">Marine rotifer</name>
    <name type="synonym">Brachionus muelleri</name>
    <dbReference type="NCBI Taxonomy" id="10195"/>
    <lineage>
        <taxon>Eukaryota</taxon>
        <taxon>Metazoa</taxon>
        <taxon>Spiralia</taxon>
        <taxon>Gnathifera</taxon>
        <taxon>Rotifera</taxon>
        <taxon>Eurotatoria</taxon>
        <taxon>Monogononta</taxon>
        <taxon>Pseudotrocha</taxon>
        <taxon>Ploima</taxon>
        <taxon>Brachionidae</taxon>
        <taxon>Brachionus</taxon>
    </lineage>
</organism>
<dbReference type="AlphaFoldDB" id="A0A3M7S8Q8"/>